<dbReference type="RefSeq" id="YP_009881687.1">
    <property type="nucleotide sequence ID" value="NC_049442.1"/>
</dbReference>
<reference evidence="1 2" key="1">
    <citation type="submission" date="2018-08" db="EMBL/GenBank/DDBJ databases">
        <authorList>
            <person name="Edupali M."/>
            <person name="Eltaeb M."/>
            <person name="Griswold I."/>
            <person name="Han P."/>
            <person name="Iszauk E."/>
            <person name="Joshi S."/>
            <person name="Kim Y."/>
            <person name="Krakopolsky K."/>
            <person name="Kubyshko V."/>
            <person name="Lee J."/>
            <person name="Lee N.Y."/>
            <person name="Lumaj G."/>
            <person name="Muskovitz J."/>
            <person name="Ning J."/>
            <person name="Noll E."/>
            <person name="Persaud B."/>
            <person name="Shankar N."/>
            <person name="Shim K."/>
            <person name="Srinivasan C."/>
            <person name="Yoon I."/>
            <person name="Zhang S."/>
            <person name="Ziausyte U."/>
            <person name="Jarvik J.W."/>
            <person name="Mcguier N."/>
            <person name="Lopez A.J."/>
            <person name="Garlena R.A."/>
            <person name="Russell D.A."/>
            <person name="Pope W.H."/>
            <person name="Jacobs-Sera D."/>
            <person name="Hatfull G.F."/>
        </authorList>
    </citation>
    <scope>NUCLEOTIDE SEQUENCE [LARGE SCALE GENOMIC DNA]</scope>
</reference>
<dbReference type="Proteomes" id="UP000278416">
    <property type="component" value="Segment"/>
</dbReference>
<sequence length="167" mass="17553">MAEASTWGVSVDDVSALAPHIAIASTEAVPPGTPDPFNQSTVRKVTNGQVAAFIQDISAMVDLRLHSRHRVTDAAFAAKVDTAAADIVTNGAGSYLVAAAFPIKAGVSENTNYSAELWRRYTEGLAALEKALADFIKAGDGVTPTPGAAGRVSGYFPPILFRDDMRF</sequence>
<evidence type="ECO:0000313" key="2">
    <source>
        <dbReference type="Proteomes" id="UP000278416"/>
    </source>
</evidence>
<dbReference type="KEGG" id="vg:55810960"/>
<keyword evidence="2" id="KW-1185">Reference proteome</keyword>
<organism evidence="1 2">
    <name type="scientific">Arthrobacter phage KBurrousTX</name>
    <dbReference type="NCBI Taxonomy" id="2315608"/>
    <lineage>
        <taxon>Viruses</taxon>
        <taxon>Duplodnaviria</taxon>
        <taxon>Heunggongvirae</taxon>
        <taxon>Uroviricota</taxon>
        <taxon>Caudoviricetes</taxon>
        <taxon>Klausavirus</taxon>
        <taxon>Klausavirus kburrousTX</taxon>
    </lineage>
</organism>
<dbReference type="GeneID" id="55810960"/>
<protein>
    <submittedName>
        <fullName evidence="1">Uncharacterized protein</fullName>
    </submittedName>
</protein>
<accession>A0A386K844</accession>
<gene>
    <name evidence="1" type="primary">14</name>
    <name evidence="1" type="ORF">KBurrousTX_14</name>
</gene>
<evidence type="ECO:0000313" key="1">
    <source>
        <dbReference type="EMBL" id="AYD81508.1"/>
    </source>
</evidence>
<name>A0A386K844_9CAUD</name>
<proteinExistence type="predicted"/>
<dbReference type="EMBL" id="MH744419">
    <property type="protein sequence ID" value="AYD81508.1"/>
    <property type="molecule type" value="Genomic_DNA"/>
</dbReference>